<reference evidence="1" key="1">
    <citation type="submission" date="2016-07" db="EMBL/GenBank/DDBJ databases">
        <authorList>
            <consortium name="Pathogen Informatics"/>
        </authorList>
    </citation>
    <scope>NUCLEOTIDE SEQUENCE</scope>
</reference>
<proteinExistence type="predicted"/>
<organism evidence="1">
    <name type="scientific">Plasmodium vivax</name>
    <name type="common">malaria parasite P. vivax</name>
    <dbReference type="NCBI Taxonomy" id="5855"/>
    <lineage>
        <taxon>Eukaryota</taxon>
        <taxon>Sar</taxon>
        <taxon>Alveolata</taxon>
        <taxon>Apicomplexa</taxon>
        <taxon>Aconoidasida</taxon>
        <taxon>Haemosporida</taxon>
        <taxon>Plasmodiidae</taxon>
        <taxon>Plasmodium</taxon>
        <taxon>Plasmodium (Plasmodium)</taxon>
    </lineage>
</organism>
<dbReference type="Pfam" id="PF05795">
    <property type="entry name" value="Plasmodium_Vir"/>
    <property type="match status" value="1"/>
</dbReference>
<dbReference type="VEuPathDB" id="PlasmoDB:PVPAM_040006600"/>
<dbReference type="VEuPathDB" id="PlasmoDB:PVW1_000026600"/>
<dbReference type="OrthoDB" id="388216at2759"/>
<protein>
    <submittedName>
        <fullName evidence="1">VIR protein</fullName>
    </submittedName>
</protein>
<dbReference type="EMBL" id="FLZR02000024">
    <property type="protein sequence ID" value="VUZ99984.1"/>
    <property type="molecule type" value="Genomic_DNA"/>
</dbReference>
<sequence>MTIEKYEADCHLSKFIKRVKDKSYYESFENMPQLQAIVDTNKDIIKSIGCGLYSGYIYLSAFPDNKERTDFCNYLNLWLDEQKSIYVKDKNEIIDGEWKYIEKIWEGLPQVDSNQSRICERQKQEKFLSDIIKRINLLTYCANRDCIKKFCNNAIRSKRNIEDRCQLFTLYTNKSYKELTQDITCLDNIDRINSYKYHISDECTLYNVSKTFPVFDLESQTILESDSVRPTIQKCGIPPKVEDGNSELSVEVADVPPETSEPGKVLTESEDALTESKFRHPGQEVDLAVPPVLFHPPSADANLTDNGHSKPIYYAGLSLSGVFFTSMVLYKYTALGPLIRSLVSKKEKLRQTTNKHLAQQWLERTSEYMDSNSENSHYNFPYQSMQN</sequence>
<dbReference type="VEuPathDB" id="PlasmoDB:PVX_011610"/>
<gene>
    <name evidence="1" type="ORF">PVP01_0006970</name>
</gene>
<name>A0A565A614_PLAVI</name>
<dbReference type="Proteomes" id="UP000220605">
    <property type="component" value="Unassembled WGS sequence"/>
</dbReference>
<dbReference type="VEuPathDB" id="PlasmoDB:PVP01_0006970"/>
<dbReference type="AlphaFoldDB" id="A0A565A614"/>
<accession>A0A565A614</accession>
<dbReference type="InterPro" id="IPR008780">
    <property type="entry name" value="Plasmodium_Vir"/>
</dbReference>
<evidence type="ECO:0000313" key="1">
    <source>
        <dbReference type="EMBL" id="VUZ99984.1"/>
    </source>
</evidence>